<dbReference type="GO" id="GO:0030288">
    <property type="term" value="C:outer membrane-bounded periplasmic space"/>
    <property type="evidence" value="ECO:0007669"/>
    <property type="project" value="TreeGrafter"/>
</dbReference>
<dbReference type="Proteomes" id="UP000233256">
    <property type="component" value="Unassembled WGS sequence"/>
</dbReference>
<comment type="caution">
    <text evidence="2">The sequence shown here is derived from an EMBL/GenBank/DDBJ whole genome shotgun (WGS) entry which is preliminary data.</text>
</comment>
<evidence type="ECO:0000313" key="3">
    <source>
        <dbReference type="Proteomes" id="UP000233256"/>
    </source>
</evidence>
<dbReference type="AlphaFoldDB" id="A0A2N1PU25"/>
<proteinExistence type="predicted"/>
<protein>
    <recommendedName>
        <fullName evidence="1">Sporulation stage II protein D amidase enhancer LytB N-terminal domain-containing protein</fullName>
    </recommendedName>
</protein>
<dbReference type="PANTHER" id="PTHR30032:SF4">
    <property type="entry name" value="AMIDASE ENHANCER"/>
    <property type="match status" value="1"/>
</dbReference>
<dbReference type="InterPro" id="IPR051922">
    <property type="entry name" value="Bact_Sporulation_Assoc"/>
</dbReference>
<feature type="domain" description="Sporulation stage II protein D amidase enhancer LytB N-terminal" evidence="1">
    <location>
        <begin position="133"/>
        <end position="222"/>
    </location>
</feature>
<dbReference type="InterPro" id="IPR013693">
    <property type="entry name" value="SpoIID/LytB_N"/>
</dbReference>
<dbReference type="PANTHER" id="PTHR30032">
    <property type="entry name" value="N-ACETYLMURAMOYL-L-ALANINE AMIDASE-RELATED"/>
    <property type="match status" value="1"/>
</dbReference>
<accession>A0A2N1PU25</accession>
<dbReference type="NCBIfam" id="TIGR02669">
    <property type="entry name" value="SpoIID_LytB"/>
    <property type="match status" value="1"/>
</dbReference>
<reference evidence="2 3" key="1">
    <citation type="journal article" date="2017" name="ISME J.">
        <title>Potential for microbial H2 and metal transformations associated with novel bacteria and archaea in deep terrestrial subsurface sediments.</title>
        <authorList>
            <person name="Hernsdorf A.W."/>
            <person name="Amano Y."/>
            <person name="Miyakawa K."/>
            <person name="Ise K."/>
            <person name="Suzuki Y."/>
            <person name="Anantharaman K."/>
            <person name="Probst A."/>
            <person name="Burstein D."/>
            <person name="Thomas B.C."/>
            <person name="Banfield J.F."/>
        </authorList>
    </citation>
    <scope>NUCLEOTIDE SEQUENCE [LARGE SCALE GENOMIC DNA]</scope>
    <source>
        <strain evidence="2">HGW-Wallbacteria-1</strain>
    </source>
</reference>
<evidence type="ECO:0000313" key="2">
    <source>
        <dbReference type="EMBL" id="PKK91806.1"/>
    </source>
</evidence>
<name>A0A2N1PU25_9BACT</name>
<evidence type="ECO:0000259" key="1">
    <source>
        <dbReference type="Pfam" id="PF08486"/>
    </source>
</evidence>
<organism evidence="2 3">
    <name type="scientific">Candidatus Wallbacteria bacterium HGW-Wallbacteria-1</name>
    <dbReference type="NCBI Taxonomy" id="2013854"/>
    <lineage>
        <taxon>Bacteria</taxon>
        <taxon>Candidatus Walliibacteriota</taxon>
    </lineage>
</organism>
<dbReference type="Pfam" id="PF08486">
    <property type="entry name" value="SpoIID"/>
    <property type="match status" value="1"/>
</dbReference>
<dbReference type="EMBL" id="PGXC01000002">
    <property type="protein sequence ID" value="PKK91806.1"/>
    <property type="molecule type" value="Genomic_DNA"/>
</dbReference>
<sequence length="470" mass="51819">MIFKCPSLRFHWLFIQLILFVSFCLFSVDASDARSESTIAVGIVTNSTGAVISSSSGLTMIYASSRRHGSSRIAGSDKIELKPSQKGIEIRLNGRSIPTSTGSIKFVPARNSFVACNGRRYRGSLEVRLDSLGHLTCINTLPMEQYLYGVIASEMLISSPPEALRAQAVVARTFAYTYMDKFTRDGFNLSADTSCQVYGGYDTEDPRAIEAVDSTRGQVLMYGGNTISAVYTSVCGGHTENNEDVWEGAPKSYLRGVKCGFCSDSVKYAWDLTIDVKDFVGRLSLKGVTLSSLSGLRPVSWSTNGRVKLVSISHDGSDILISANELRRIIGYGDIKSTWFDIRVDNLTDNRYVPLSGTQKINRIREIFRKRRSIKPLSTGSSLASIKDISSPSPEPRQNPENFIRNIIRTSMSKKGEVLSSGASIKINGRGHGHGVGMCQWGAANMARQGWDFKKILQHYYTGVDFRVLR</sequence>
<dbReference type="GO" id="GO:0030435">
    <property type="term" value="P:sporulation resulting in formation of a cellular spore"/>
    <property type="evidence" value="ECO:0007669"/>
    <property type="project" value="InterPro"/>
</dbReference>
<dbReference type="InterPro" id="IPR013486">
    <property type="entry name" value="SpoIID/LytB"/>
</dbReference>
<gene>
    <name evidence="2" type="ORF">CVV64_03855</name>
</gene>